<dbReference type="PROSITE" id="PS50943">
    <property type="entry name" value="HTH_CROC1"/>
    <property type="match status" value="1"/>
</dbReference>
<name>A0A1I2JPE5_9CLOT</name>
<dbReference type="AlphaFoldDB" id="A0A1I2JPE5"/>
<feature type="domain" description="HTH cro/C1-type" evidence="1">
    <location>
        <begin position="5"/>
        <end position="36"/>
    </location>
</feature>
<dbReference type="Proteomes" id="UP000182135">
    <property type="component" value="Unassembled WGS sequence"/>
</dbReference>
<accession>A0A1I2JPE5</accession>
<protein>
    <submittedName>
        <fullName evidence="2">Helix-turn-helix</fullName>
    </submittedName>
</protein>
<keyword evidence="3" id="KW-1185">Reference proteome</keyword>
<dbReference type="CDD" id="cd00093">
    <property type="entry name" value="HTH_XRE"/>
    <property type="match status" value="1"/>
</dbReference>
<dbReference type="GO" id="GO:0003677">
    <property type="term" value="F:DNA binding"/>
    <property type="evidence" value="ECO:0007669"/>
    <property type="project" value="InterPro"/>
</dbReference>
<evidence type="ECO:0000313" key="2">
    <source>
        <dbReference type="EMBL" id="SFF55007.1"/>
    </source>
</evidence>
<dbReference type="Pfam" id="PF01381">
    <property type="entry name" value="HTH_3"/>
    <property type="match status" value="1"/>
</dbReference>
<organism evidence="2 3">
    <name type="scientific">Clostridium cadaveris</name>
    <dbReference type="NCBI Taxonomy" id="1529"/>
    <lineage>
        <taxon>Bacteria</taxon>
        <taxon>Bacillati</taxon>
        <taxon>Bacillota</taxon>
        <taxon>Clostridia</taxon>
        <taxon>Eubacteriales</taxon>
        <taxon>Clostridiaceae</taxon>
        <taxon>Clostridium</taxon>
    </lineage>
</organism>
<dbReference type="InterPro" id="IPR001387">
    <property type="entry name" value="Cro/C1-type_HTH"/>
</dbReference>
<dbReference type="EMBL" id="FOOE01000002">
    <property type="protein sequence ID" value="SFF55007.1"/>
    <property type="molecule type" value="Genomic_DNA"/>
</dbReference>
<dbReference type="InterPro" id="IPR010982">
    <property type="entry name" value="Lambda_DNA-bd_dom_sf"/>
</dbReference>
<gene>
    <name evidence="2" type="ORF">SAMN04487885_102162</name>
</gene>
<dbReference type="STRING" id="1529.SAMN04487885_102162"/>
<dbReference type="SUPFAM" id="SSF47413">
    <property type="entry name" value="lambda repressor-like DNA-binding domains"/>
    <property type="match status" value="1"/>
</dbReference>
<proteinExistence type="predicted"/>
<dbReference type="Gene3D" id="1.10.260.40">
    <property type="entry name" value="lambda repressor-like DNA-binding domains"/>
    <property type="match status" value="1"/>
</dbReference>
<evidence type="ECO:0000313" key="3">
    <source>
        <dbReference type="Proteomes" id="UP000182135"/>
    </source>
</evidence>
<evidence type="ECO:0000259" key="1">
    <source>
        <dbReference type="PROSITE" id="PS50943"/>
    </source>
</evidence>
<reference evidence="2 3" key="1">
    <citation type="submission" date="2016-10" db="EMBL/GenBank/DDBJ databases">
        <authorList>
            <person name="de Groot N.N."/>
        </authorList>
    </citation>
    <scope>NUCLEOTIDE SEQUENCE [LARGE SCALE GENOMIC DNA]</scope>
    <source>
        <strain evidence="2 3">NLAE-zl-G419</strain>
    </source>
</reference>
<sequence length="43" mass="4814">MGIVIARQRKEKGFTQKQLGDKLSVSNKTVSKWETGVSQTKGY</sequence>